<dbReference type="Pfam" id="PF07754">
    <property type="entry name" value="HVO_2753_ZBP"/>
    <property type="match status" value="1"/>
</dbReference>
<evidence type="ECO:0000313" key="3">
    <source>
        <dbReference type="Proteomes" id="UP000826709"/>
    </source>
</evidence>
<reference evidence="2" key="1">
    <citation type="journal article" date="2005" name="Int. J. Syst. Evol. Microbiol.">
        <title>Methanofollis formosanus sp. nov., isolated from a fish pond.</title>
        <authorList>
            <person name="Wu S.Y."/>
            <person name="Chen S.C."/>
            <person name="Lai M.C."/>
        </authorList>
    </citation>
    <scope>NUCLEOTIDE SEQUENCE</scope>
    <source>
        <strain evidence="2">ML15</strain>
    </source>
</reference>
<dbReference type="InterPro" id="IPR044720">
    <property type="entry name" value="HVO_2753-like"/>
</dbReference>
<dbReference type="PANTHER" id="PTHR40733">
    <property type="entry name" value="ZINC-RIBBON RNA-BINDING PROTEIN INVOLVED IN TRANSLATION-RELATED"/>
    <property type="match status" value="1"/>
</dbReference>
<reference evidence="2" key="2">
    <citation type="submission" date="2019-03" db="EMBL/GenBank/DDBJ databases">
        <authorList>
            <person name="Chen S.-C."/>
            <person name="Wu S.-Y."/>
            <person name="Lai M.-C."/>
        </authorList>
    </citation>
    <scope>NUCLEOTIDE SEQUENCE</scope>
    <source>
        <strain evidence="2">ML15</strain>
    </source>
</reference>
<dbReference type="InterPro" id="IPR011668">
    <property type="entry name" value="HVO_2753-like_ZBP"/>
</dbReference>
<dbReference type="EMBL" id="CP037968">
    <property type="protein sequence ID" value="QYZ79416.1"/>
    <property type="molecule type" value="Genomic_DNA"/>
</dbReference>
<gene>
    <name evidence="2" type="ORF">E2N92_08215</name>
</gene>
<dbReference type="Proteomes" id="UP000826709">
    <property type="component" value="Chromosome"/>
</dbReference>
<evidence type="ECO:0000259" key="1">
    <source>
        <dbReference type="Pfam" id="PF07754"/>
    </source>
</evidence>
<organism evidence="2 3">
    <name type="scientific">Methanofollis formosanus</name>
    <dbReference type="NCBI Taxonomy" id="299308"/>
    <lineage>
        <taxon>Archaea</taxon>
        <taxon>Methanobacteriati</taxon>
        <taxon>Methanobacteriota</taxon>
        <taxon>Stenosarchaea group</taxon>
        <taxon>Methanomicrobia</taxon>
        <taxon>Methanomicrobiales</taxon>
        <taxon>Methanomicrobiaceae</taxon>
        <taxon>Methanofollis</taxon>
    </lineage>
</organism>
<keyword evidence="3" id="KW-1185">Reference proteome</keyword>
<protein>
    <submittedName>
        <fullName evidence="2">DUF1610 domain-containing protein</fullName>
    </submittedName>
</protein>
<dbReference type="NCBIfam" id="NF011481">
    <property type="entry name" value="PRK14890.1"/>
    <property type="match status" value="1"/>
</dbReference>
<name>A0A8G1A1Q5_9EURY</name>
<proteinExistence type="predicted"/>
<dbReference type="PANTHER" id="PTHR40733:SF1">
    <property type="entry name" value="SMALL ZINC FINGER PROTEIN HVO-2753-LIKE ZINC-BINDING POCKET DOMAIN-CONTAINING PROTEIN"/>
    <property type="match status" value="1"/>
</dbReference>
<accession>A0A8G1A1Q5</accession>
<evidence type="ECO:0000313" key="2">
    <source>
        <dbReference type="EMBL" id="QYZ79416.1"/>
    </source>
</evidence>
<dbReference type="AlphaFoldDB" id="A0A8G1A1Q5"/>
<dbReference type="OrthoDB" id="35104at2157"/>
<dbReference type="KEGG" id="mfk:E2N92_08215"/>
<feature type="domain" description="Small zinc finger protein HVO-2753-like zinc-binding pocket" evidence="1">
    <location>
        <begin position="6"/>
        <end position="49"/>
    </location>
</feature>
<sequence length="53" mass="5760">MAMEKCTSCNAPLAEDGATRFPCPKCGNEIRRCPQCREQSIGYTCAKCGFQGP</sequence>